<evidence type="ECO:0000313" key="2">
    <source>
        <dbReference type="Proteomes" id="UP000054337"/>
    </source>
</evidence>
<protein>
    <submittedName>
        <fullName evidence="1">Uncharacterized protein</fullName>
    </submittedName>
</protein>
<organism evidence="1 2">
    <name type="scientific">Bipolaris victoriae (strain FI3)</name>
    <name type="common">Victoria blight of oats agent</name>
    <name type="synonym">Cochliobolus victoriae</name>
    <dbReference type="NCBI Taxonomy" id="930091"/>
    <lineage>
        <taxon>Eukaryota</taxon>
        <taxon>Fungi</taxon>
        <taxon>Dikarya</taxon>
        <taxon>Ascomycota</taxon>
        <taxon>Pezizomycotina</taxon>
        <taxon>Dothideomycetes</taxon>
        <taxon>Pleosporomycetidae</taxon>
        <taxon>Pleosporales</taxon>
        <taxon>Pleosporineae</taxon>
        <taxon>Pleosporaceae</taxon>
        <taxon>Bipolaris</taxon>
    </lineage>
</organism>
<dbReference type="Pfam" id="PF12520">
    <property type="entry name" value="DUF3723"/>
    <property type="match status" value="1"/>
</dbReference>
<dbReference type="EMBL" id="KI968828">
    <property type="protein sequence ID" value="EUN21914.1"/>
    <property type="molecule type" value="Genomic_DNA"/>
</dbReference>
<evidence type="ECO:0000313" key="1">
    <source>
        <dbReference type="EMBL" id="EUN21914.1"/>
    </source>
</evidence>
<dbReference type="RefSeq" id="XP_014551494.1">
    <property type="nucleotide sequence ID" value="XM_014696008.1"/>
</dbReference>
<dbReference type="InterPro" id="IPR022198">
    <property type="entry name" value="DUF3723"/>
</dbReference>
<dbReference type="AlphaFoldDB" id="W7E432"/>
<gene>
    <name evidence="1" type="ORF">COCVIDRAFT_112713</name>
</gene>
<keyword evidence="2" id="KW-1185">Reference proteome</keyword>
<name>W7E432_BIPV3</name>
<dbReference type="GeneID" id="26250225"/>
<dbReference type="HOGENOM" id="CLU_136957_0_0_1"/>
<dbReference type="Proteomes" id="UP000054337">
    <property type="component" value="Unassembled WGS sequence"/>
</dbReference>
<sequence>MSVKLEKFRYYLGTAQIRLLNLCYSTAGSDPDDCVGCCISDIEHNLPALISNPEYQNCLNKAGISTHELYAVGNSPRLVLSGDIQLPCLHGRFRLETAKRDRSQDQNDWWLVDLYSSGE</sequence>
<reference evidence="1 2" key="1">
    <citation type="journal article" date="2013" name="PLoS Genet.">
        <title>Comparative genome structure, secondary metabolite, and effector coding capacity across Cochliobolus pathogens.</title>
        <authorList>
            <person name="Condon B.J."/>
            <person name="Leng Y."/>
            <person name="Wu D."/>
            <person name="Bushley K.E."/>
            <person name="Ohm R.A."/>
            <person name="Otillar R."/>
            <person name="Martin J."/>
            <person name="Schackwitz W."/>
            <person name="Grimwood J."/>
            <person name="MohdZainudin N."/>
            <person name="Xue C."/>
            <person name="Wang R."/>
            <person name="Manning V.A."/>
            <person name="Dhillon B."/>
            <person name="Tu Z.J."/>
            <person name="Steffenson B.J."/>
            <person name="Salamov A."/>
            <person name="Sun H."/>
            <person name="Lowry S."/>
            <person name="LaButti K."/>
            <person name="Han J."/>
            <person name="Copeland A."/>
            <person name="Lindquist E."/>
            <person name="Barry K."/>
            <person name="Schmutz J."/>
            <person name="Baker S.E."/>
            <person name="Ciuffetti L.M."/>
            <person name="Grigoriev I.V."/>
            <person name="Zhong S."/>
            <person name="Turgeon B.G."/>
        </authorList>
    </citation>
    <scope>NUCLEOTIDE SEQUENCE [LARGE SCALE GENOMIC DNA]</scope>
    <source>
        <strain evidence="1 2">FI3</strain>
    </source>
</reference>
<accession>W7E432</accession>
<proteinExistence type="predicted"/>